<proteinExistence type="predicted"/>
<dbReference type="EMBL" id="JACHOO010000008">
    <property type="protein sequence ID" value="MBB5754468.1"/>
    <property type="molecule type" value="Genomic_DNA"/>
</dbReference>
<evidence type="ECO:0000313" key="2">
    <source>
        <dbReference type="Proteomes" id="UP000523821"/>
    </source>
</evidence>
<dbReference type="Proteomes" id="UP000523821">
    <property type="component" value="Unassembled WGS sequence"/>
</dbReference>
<organism evidence="1 2">
    <name type="scientific">Prosthecomicrobium pneumaticum</name>
    <dbReference type="NCBI Taxonomy" id="81895"/>
    <lineage>
        <taxon>Bacteria</taxon>
        <taxon>Pseudomonadati</taxon>
        <taxon>Pseudomonadota</taxon>
        <taxon>Alphaproteobacteria</taxon>
        <taxon>Hyphomicrobiales</taxon>
        <taxon>Kaistiaceae</taxon>
        <taxon>Prosthecomicrobium</taxon>
    </lineage>
</organism>
<comment type="caution">
    <text evidence="1">The sequence shown here is derived from an EMBL/GenBank/DDBJ whole genome shotgun (WGS) entry which is preliminary data.</text>
</comment>
<dbReference type="AlphaFoldDB" id="A0A7W9FPG3"/>
<keyword evidence="2" id="KW-1185">Reference proteome</keyword>
<evidence type="ECO:0000313" key="1">
    <source>
        <dbReference type="EMBL" id="MBB5754468.1"/>
    </source>
</evidence>
<accession>A0A7W9FPG3</accession>
<name>A0A7W9FPG3_9HYPH</name>
<protein>
    <submittedName>
        <fullName evidence="1">Uncharacterized protein</fullName>
    </submittedName>
</protein>
<reference evidence="1 2" key="1">
    <citation type="submission" date="2020-08" db="EMBL/GenBank/DDBJ databases">
        <title>Genomic Encyclopedia of Type Strains, Phase IV (KMG-IV): sequencing the most valuable type-strain genomes for metagenomic binning, comparative biology and taxonomic classification.</title>
        <authorList>
            <person name="Goeker M."/>
        </authorList>
    </citation>
    <scope>NUCLEOTIDE SEQUENCE [LARGE SCALE GENOMIC DNA]</scope>
    <source>
        <strain evidence="1 2">DSM 16268</strain>
    </source>
</reference>
<gene>
    <name evidence="1" type="ORF">GGQ63_003554</name>
</gene>
<dbReference type="RefSeq" id="WP_183857907.1">
    <property type="nucleotide sequence ID" value="NZ_JACHOO010000008.1"/>
</dbReference>
<sequence length="110" mass="12366">MSDGNGAFEDDDDLEAFREEYEEHREALFQLMTDYADEKQLDDGLFAALVLDIAVSTRMLGYAYSVEKPSVAGLRLELDRFAKDAAEHVREVKAGAEEFIAEVKANRDAE</sequence>